<keyword evidence="2" id="KW-0407">Ion channel</keyword>
<keyword evidence="2" id="KW-0406">Ion transport</keyword>
<evidence type="ECO:0000256" key="1">
    <source>
        <dbReference type="SAM" id="MobiDB-lite"/>
    </source>
</evidence>
<dbReference type="AlphaFoldDB" id="A0A6J4URK0"/>
<dbReference type="EMBL" id="CADCWF010000149">
    <property type="protein sequence ID" value="CAA9558820.1"/>
    <property type="molecule type" value="Genomic_DNA"/>
</dbReference>
<name>A0A6J4URK0_9BACT</name>
<sequence>VPAGRQGAPPVPAMRAAAARRGRGALQGVRAGPEHPERRGL</sequence>
<feature type="region of interest" description="Disordered" evidence="1">
    <location>
        <begin position="1"/>
        <end position="41"/>
    </location>
</feature>
<keyword evidence="2" id="KW-0813">Transport</keyword>
<protein>
    <submittedName>
        <fullName evidence="2">Potassium voltage-gated channel subfamily KQT possible potassium channel, VIC family</fullName>
    </submittedName>
</protein>
<gene>
    <name evidence="2" type="ORF">AVDCRST_MAG59-2313</name>
</gene>
<organism evidence="2">
    <name type="scientific">uncultured Thermomicrobiales bacterium</name>
    <dbReference type="NCBI Taxonomy" id="1645740"/>
    <lineage>
        <taxon>Bacteria</taxon>
        <taxon>Pseudomonadati</taxon>
        <taxon>Thermomicrobiota</taxon>
        <taxon>Thermomicrobia</taxon>
        <taxon>Thermomicrobiales</taxon>
        <taxon>environmental samples</taxon>
    </lineage>
</organism>
<feature type="non-terminal residue" evidence="2">
    <location>
        <position position="41"/>
    </location>
</feature>
<accession>A0A6J4URK0</accession>
<feature type="compositionally biased region" description="Basic and acidic residues" evidence="1">
    <location>
        <begin position="32"/>
        <end position="41"/>
    </location>
</feature>
<proteinExistence type="predicted"/>
<reference evidence="2" key="1">
    <citation type="submission" date="2020-02" db="EMBL/GenBank/DDBJ databases">
        <authorList>
            <person name="Meier V. D."/>
        </authorList>
    </citation>
    <scope>NUCLEOTIDE SEQUENCE</scope>
    <source>
        <strain evidence="2">AVDCRST_MAG59</strain>
    </source>
</reference>
<feature type="non-terminal residue" evidence="2">
    <location>
        <position position="1"/>
    </location>
</feature>
<evidence type="ECO:0000313" key="2">
    <source>
        <dbReference type="EMBL" id="CAA9558820.1"/>
    </source>
</evidence>
<dbReference type="GO" id="GO:0034220">
    <property type="term" value="P:monoatomic ion transmembrane transport"/>
    <property type="evidence" value="ECO:0007669"/>
    <property type="project" value="UniProtKB-KW"/>
</dbReference>